<feature type="transmembrane region" description="Helical" evidence="1">
    <location>
        <begin position="18"/>
        <end position="35"/>
    </location>
</feature>
<dbReference type="Proteomes" id="UP000014018">
    <property type="component" value="Unassembled WGS sequence"/>
</dbReference>
<dbReference type="InterPro" id="IPR052536">
    <property type="entry name" value="ABC-4_Integral_Memb_Prot"/>
</dbReference>
<accession>A0A9W5V2I0</accession>
<comment type="caution">
    <text evidence="2">The sequence shown here is derived from an EMBL/GenBank/DDBJ whole genome shotgun (WGS) entry which is preliminary data.</text>
</comment>
<evidence type="ECO:0000256" key="1">
    <source>
        <dbReference type="SAM" id="Phobius"/>
    </source>
</evidence>
<dbReference type="PANTHER" id="PTHR46795">
    <property type="entry name" value="ABC TRANSPORTER PERMEASE-RELATED-RELATED"/>
    <property type="match status" value="1"/>
</dbReference>
<keyword evidence="1" id="KW-0472">Membrane</keyword>
<keyword evidence="1" id="KW-0812">Transmembrane</keyword>
<keyword evidence="1" id="KW-1133">Transmembrane helix</keyword>
<gene>
    <name evidence="2" type="ORF">IIU_03084</name>
</gene>
<evidence type="ECO:0000313" key="2">
    <source>
        <dbReference type="EMBL" id="EOO33538.1"/>
    </source>
</evidence>
<dbReference type="AlphaFoldDB" id="A0A9W5V2I0"/>
<proteinExistence type="predicted"/>
<dbReference type="PANTHER" id="PTHR46795:SF3">
    <property type="entry name" value="ABC TRANSPORTER PERMEASE"/>
    <property type="match status" value="1"/>
</dbReference>
<dbReference type="EMBL" id="AHFB01000058">
    <property type="protein sequence ID" value="EOO33538.1"/>
    <property type="molecule type" value="Genomic_DNA"/>
</dbReference>
<protein>
    <recommendedName>
        <fullName evidence="4">ABC transporter permease</fullName>
    </recommendedName>
</protein>
<evidence type="ECO:0000313" key="3">
    <source>
        <dbReference type="Proteomes" id="UP000014018"/>
    </source>
</evidence>
<evidence type="ECO:0008006" key="4">
    <source>
        <dbReference type="Google" id="ProtNLM"/>
    </source>
</evidence>
<organism evidence="2 3">
    <name type="scientific">Bacillus cereus VD133</name>
    <dbReference type="NCBI Taxonomy" id="1053233"/>
    <lineage>
        <taxon>Bacteria</taxon>
        <taxon>Bacillati</taxon>
        <taxon>Bacillota</taxon>
        <taxon>Bacilli</taxon>
        <taxon>Bacillales</taxon>
        <taxon>Bacillaceae</taxon>
        <taxon>Bacillus</taxon>
        <taxon>Bacillus cereus group</taxon>
    </lineage>
</organism>
<sequence>MTLSSIALRNIQRNFKDYFVYFASMIFSIVIYFTFKALQYNSQMEKAAEASKKISGAFQVSSVMLIIFVAVFIIYSNGFFTRKRKKEVGLYSLLGIVRPYGL</sequence>
<feature type="transmembrane region" description="Helical" evidence="1">
    <location>
        <begin position="55"/>
        <end position="75"/>
    </location>
</feature>
<name>A0A9W5V2I0_BACCE</name>
<reference evidence="2 3" key="1">
    <citation type="submission" date="2012-12" db="EMBL/GenBank/DDBJ databases">
        <title>The Genome Sequence of Bacillus cereus VD133.</title>
        <authorList>
            <consortium name="The Broad Institute Genome Sequencing Platform"/>
            <consortium name="The Broad Institute Genome Sequencing Center for Infectious Disease"/>
            <person name="Feldgarden M."/>
            <person name="Van der Auwera G.A."/>
            <person name="Mahillon J."/>
            <person name="Duprez V."/>
            <person name="Timmery S."/>
            <person name="Mattelet C."/>
            <person name="Dierick K."/>
            <person name="Sun M."/>
            <person name="Yu Z."/>
            <person name="Zhu L."/>
            <person name="Hu X."/>
            <person name="Shank E.B."/>
            <person name="Swiecicka I."/>
            <person name="Hansen B.M."/>
            <person name="Andrup L."/>
            <person name="Walker B."/>
            <person name="Young S.K."/>
            <person name="Zeng Q."/>
            <person name="Gargeya S."/>
            <person name="Fitzgerald M."/>
            <person name="Haas B."/>
            <person name="Abouelleil A."/>
            <person name="Alvarado L."/>
            <person name="Arachchi H.M."/>
            <person name="Berlin A.M."/>
            <person name="Chapman S.B."/>
            <person name="Dewar J."/>
            <person name="Goldberg J."/>
            <person name="Griggs A."/>
            <person name="Gujja S."/>
            <person name="Hansen M."/>
            <person name="Howarth C."/>
            <person name="Imamovic A."/>
            <person name="Larimer J."/>
            <person name="McCowan C."/>
            <person name="Murphy C."/>
            <person name="Neiman D."/>
            <person name="Pearson M."/>
            <person name="Priest M."/>
            <person name="Roberts A."/>
            <person name="Saif S."/>
            <person name="Shea T."/>
            <person name="Sisk P."/>
            <person name="Sykes S."/>
            <person name="Wortman J."/>
            <person name="Nusbaum C."/>
            <person name="Birren B."/>
        </authorList>
    </citation>
    <scope>NUCLEOTIDE SEQUENCE [LARGE SCALE GENOMIC DNA]</scope>
    <source>
        <strain evidence="2 3">VD133</strain>
    </source>
</reference>